<dbReference type="AlphaFoldDB" id="A0A316XB95"/>
<name>A0A316XB95_9FLAO</name>
<sequence length="145" mass="17020">MNLRKMSKEDLYSVIKLLDQLGYPDTEKFLPQKIKNLLQDPDEYLTVAEGPDEKVIGFISIHIIPQIALKGDFARISYFSVDENYRSSGIGKLLEEYAEKIARERNCDRIELHCSFTREKAHRFYDRQGYIESPQYLMKKLCYGK</sequence>
<dbReference type="GO" id="GO:0016747">
    <property type="term" value="F:acyltransferase activity, transferring groups other than amino-acyl groups"/>
    <property type="evidence" value="ECO:0007669"/>
    <property type="project" value="InterPro"/>
</dbReference>
<dbReference type="PROSITE" id="PS51186">
    <property type="entry name" value="GNAT"/>
    <property type="match status" value="1"/>
</dbReference>
<proteinExistence type="predicted"/>
<evidence type="ECO:0000256" key="1">
    <source>
        <dbReference type="ARBA" id="ARBA00022679"/>
    </source>
</evidence>
<dbReference type="RefSeq" id="WP_109709640.1">
    <property type="nucleotide sequence ID" value="NZ_PPED02000001.1"/>
</dbReference>
<dbReference type="Proteomes" id="UP000236594">
    <property type="component" value="Unassembled WGS sequence"/>
</dbReference>
<protein>
    <submittedName>
        <fullName evidence="4">GNAT family N-acetyltransferase</fullName>
    </submittedName>
</protein>
<feature type="domain" description="N-acetyltransferase" evidence="3">
    <location>
        <begin position="1"/>
        <end position="145"/>
    </location>
</feature>
<reference evidence="4 5" key="1">
    <citation type="submission" date="2018-04" db="EMBL/GenBank/DDBJ databases">
        <title>Draft Genome Sequence of Phosphate-Solubilizing Chryseobacterium sp. ISE14 that is a Biocontrol and Plant Growth-Promoting Rhizobacterium Isolated from Cucumber.</title>
        <authorList>
            <person name="Jeong J.-J."/>
            <person name="Sang M.K."/>
            <person name="Choi I.-G."/>
            <person name="Kim K.D."/>
        </authorList>
    </citation>
    <scope>NUCLEOTIDE SEQUENCE [LARGE SCALE GENOMIC DNA]</scope>
    <source>
        <strain evidence="4 5">ISE14</strain>
    </source>
</reference>
<dbReference type="CDD" id="cd04301">
    <property type="entry name" value="NAT_SF"/>
    <property type="match status" value="1"/>
</dbReference>
<comment type="caution">
    <text evidence="4">The sequence shown here is derived from an EMBL/GenBank/DDBJ whole genome shotgun (WGS) entry which is preliminary data.</text>
</comment>
<dbReference type="OrthoDB" id="9789603at2"/>
<evidence type="ECO:0000313" key="5">
    <source>
        <dbReference type="Proteomes" id="UP000236594"/>
    </source>
</evidence>
<keyword evidence="2" id="KW-0012">Acyltransferase</keyword>
<gene>
    <name evidence="4" type="ORF">C1631_000225</name>
</gene>
<dbReference type="InterPro" id="IPR016181">
    <property type="entry name" value="Acyl_CoA_acyltransferase"/>
</dbReference>
<organism evidence="4 5">
    <name type="scientific">Chryseobacterium phosphatilyticum</name>
    <dbReference type="NCBI Taxonomy" id="475075"/>
    <lineage>
        <taxon>Bacteria</taxon>
        <taxon>Pseudomonadati</taxon>
        <taxon>Bacteroidota</taxon>
        <taxon>Flavobacteriia</taxon>
        <taxon>Flavobacteriales</taxon>
        <taxon>Weeksellaceae</taxon>
        <taxon>Chryseobacterium group</taxon>
        <taxon>Chryseobacterium</taxon>
    </lineage>
</organism>
<evidence type="ECO:0000313" key="4">
    <source>
        <dbReference type="EMBL" id="PWN71091.1"/>
    </source>
</evidence>
<keyword evidence="5" id="KW-1185">Reference proteome</keyword>
<dbReference type="InterPro" id="IPR050832">
    <property type="entry name" value="Bact_Acetyltransf"/>
</dbReference>
<accession>A0A316XB95</accession>
<dbReference type="Pfam" id="PF00583">
    <property type="entry name" value="Acetyltransf_1"/>
    <property type="match status" value="1"/>
</dbReference>
<keyword evidence="1 4" id="KW-0808">Transferase</keyword>
<dbReference type="InterPro" id="IPR000182">
    <property type="entry name" value="GNAT_dom"/>
</dbReference>
<dbReference type="Gene3D" id="3.40.630.30">
    <property type="match status" value="1"/>
</dbReference>
<dbReference type="PANTHER" id="PTHR43877:SF2">
    <property type="entry name" value="AMINOALKYLPHOSPHONATE N-ACETYLTRANSFERASE-RELATED"/>
    <property type="match status" value="1"/>
</dbReference>
<dbReference type="PANTHER" id="PTHR43877">
    <property type="entry name" value="AMINOALKYLPHOSPHONATE N-ACETYLTRANSFERASE-RELATED-RELATED"/>
    <property type="match status" value="1"/>
</dbReference>
<evidence type="ECO:0000259" key="3">
    <source>
        <dbReference type="PROSITE" id="PS51186"/>
    </source>
</evidence>
<dbReference type="SUPFAM" id="SSF55729">
    <property type="entry name" value="Acyl-CoA N-acyltransferases (Nat)"/>
    <property type="match status" value="1"/>
</dbReference>
<dbReference type="EMBL" id="PPED02000001">
    <property type="protein sequence ID" value="PWN71091.1"/>
    <property type="molecule type" value="Genomic_DNA"/>
</dbReference>
<evidence type="ECO:0000256" key="2">
    <source>
        <dbReference type="ARBA" id="ARBA00023315"/>
    </source>
</evidence>